<protein>
    <submittedName>
        <fullName evidence="1">Uncharacterized protein</fullName>
    </submittedName>
</protein>
<gene>
    <name evidence="1" type="ORF">CEQ21_00890</name>
</gene>
<comment type="caution">
    <text evidence="1">The sequence shown here is derived from an EMBL/GenBank/DDBJ whole genome shotgun (WGS) entry which is preliminary data.</text>
</comment>
<dbReference type="AlphaFoldDB" id="A0A553SRE2"/>
<proteinExistence type="predicted"/>
<organism evidence="1 2">
    <name type="scientific">Niallia circulans</name>
    <name type="common">Bacillus circulans</name>
    <dbReference type="NCBI Taxonomy" id="1397"/>
    <lineage>
        <taxon>Bacteria</taxon>
        <taxon>Bacillati</taxon>
        <taxon>Bacillota</taxon>
        <taxon>Bacilli</taxon>
        <taxon>Bacillales</taxon>
        <taxon>Bacillaceae</taxon>
        <taxon>Niallia</taxon>
    </lineage>
</organism>
<dbReference type="RefSeq" id="WP_185762999.1">
    <property type="nucleotide sequence ID" value="NZ_RIBP01000001.1"/>
</dbReference>
<dbReference type="EMBL" id="RIBP01000001">
    <property type="protein sequence ID" value="TRZ39560.1"/>
    <property type="molecule type" value="Genomic_DNA"/>
</dbReference>
<evidence type="ECO:0000313" key="2">
    <source>
        <dbReference type="Proteomes" id="UP000319837"/>
    </source>
</evidence>
<evidence type="ECO:0000313" key="1">
    <source>
        <dbReference type="EMBL" id="TRZ39560.1"/>
    </source>
</evidence>
<dbReference type="Proteomes" id="UP000319837">
    <property type="component" value="Unassembled WGS sequence"/>
</dbReference>
<sequence length="136" mass="16003">MSLATYIGCNIEIPINDDEPSDEFFYIGSCFADEVNLLNVKNHQFSTPYVYEVSSHWGIEISKYMNPKTCAQSKKKLIRLCEIMDNYIKKDDFFELYSCWVGEEYRKREGDITLTINDFDINQIEIPEQTLVRFVK</sequence>
<reference evidence="2" key="1">
    <citation type="submission" date="2018-10" db="EMBL/GenBank/DDBJ databases">
        <title>FDA dAtabase for Regulatory Grade micrObial Sequences (FDA-ARGOS): Supporting development and validation of Infectious Disease Dx tests.</title>
        <authorList>
            <person name="Minogue T."/>
            <person name="Wolcott M."/>
            <person name="Wasieloski L."/>
            <person name="Aguilar W."/>
            <person name="Moore D."/>
            <person name="Tallon L."/>
            <person name="Sadzewicz L."/>
            <person name="Sengamalay N."/>
            <person name="Ott S."/>
            <person name="Godinez A."/>
            <person name="Nagaraj S."/>
            <person name="Vavikolanu K."/>
            <person name="Vyas G."/>
            <person name="Nadendla S."/>
            <person name="George J."/>
            <person name="Sichtig H."/>
        </authorList>
    </citation>
    <scope>NUCLEOTIDE SEQUENCE [LARGE SCALE GENOMIC DNA]</scope>
    <source>
        <strain evidence="2">FDAARGOS_343</strain>
    </source>
</reference>
<name>A0A553SRE2_NIACI</name>
<accession>A0A553SRE2</accession>